<evidence type="ECO:0000256" key="12">
    <source>
        <dbReference type="SAM" id="Coils"/>
    </source>
</evidence>
<evidence type="ECO:0000256" key="7">
    <source>
        <dbReference type="ARBA" id="ARBA00022889"/>
    </source>
</evidence>
<dbReference type="Pfam" id="PF00054">
    <property type="entry name" value="Laminin_G_1"/>
    <property type="match status" value="1"/>
</dbReference>
<feature type="coiled-coil region" evidence="12">
    <location>
        <begin position="494"/>
        <end position="635"/>
    </location>
</feature>
<accession>A0ABD1KEL3</accession>
<evidence type="ECO:0000256" key="9">
    <source>
        <dbReference type="ARBA" id="ARBA00023180"/>
    </source>
</evidence>
<feature type="compositionally biased region" description="Basic and acidic residues" evidence="13">
    <location>
        <begin position="370"/>
        <end position="400"/>
    </location>
</feature>
<name>A0ABD1KEL3_9TELE</name>
<dbReference type="FunFam" id="2.10.25.10:FF:000033">
    <property type="entry name" value="Laminin subunit alpha 2"/>
    <property type="match status" value="1"/>
</dbReference>
<dbReference type="SUPFAM" id="SSF57196">
    <property type="entry name" value="EGF/Laminin"/>
    <property type="match status" value="1"/>
</dbReference>
<protein>
    <submittedName>
        <fullName evidence="17">Uncharacterized protein</fullName>
    </submittedName>
</protein>
<dbReference type="GO" id="GO:0016020">
    <property type="term" value="C:membrane"/>
    <property type="evidence" value="ECO:0007669"/>
    <property type="project" value="UniProtKB-SubCell"/>
</dbReference>
<dbReference type="InterPro" id="IPR013320">
    <property type="entry name" value="ConA-like_dom_sf"/>
</dbReference>
<dbReference type="InterPro" id="IPR002049">
    <property type="entry name" value="LE_dom"/>
</dbReference>
<evidence type="ECO:0000256" key="2">
    <source>
        <dbReference type="ARBA" id="ARBA00022525"/>
    </source>
</evidence>
<dbReference type="InterPro" id="IPR009254">
    <property type="entry name" value="Laminin_aI"/>
</dbReference>
<evidence type="ECO:0000256" key="10">
    <source>
        <dbReference type="ARBA" id="ARBA00023292"/>
    </source>
</evidence>
<feature type="region of interest" description="Disordered" evidence="13">
    <location>
        <begin position="26"/>
        <end position="54"/>
    </location>
</feature>
<sequence length="1793" mass="198160">METNQWKRAVLRAAVVLALAGLCSAGPRPFRRRPRQSLQPQRVQYPSANEKGSQQQLVYRLPYQHGGQQAQYPLPNDQGSQRVQYPSPFDHGSQRVQYPSPDDSGTQRVQYPSPHDNGSQVIKIPSLNDKDASSAVQRCSRGFYRERNGQLPGKCVPCSCNGLSNECEEGTGRCLNCQHNTAGDHCEQCQEGYYRNAAQLNCRPCPCPHSLGSNNFAVGCSEASGRIQCICKPGYTGDRCERCAPGYYGDPLSYGSSCRPCNCNGNPGHCDSKTGDCKNTLEPKDTNTDASCYECDNCAQTLLNDLDKWDDELARIKAQLEKANASTSSQEQLKKLEEAITRAKAVVNNFTSTVTRQKAKVTELEGDSQTLKEDVNQLKKQAERKKQEADKAVDDADDSHQRAKTLNTQVLYILKKIQDLLKQLQNASANGESVTPDELSKMLEEAERLVQKMRDRDLKDQKDAAEKEGEQARKLLDYIRTNVTKQCDQNKKAAERIEGLLHDYNKKLKDLEEALKQAKDLVGKANTQNGLNIVALEDLMKRIKDLEKERDKVAAQIAMAKDQLKDTEDLLTSLDDSKKEYEMLAAQLDGAKTDLTRRVNEISQAASKEALVTRAEEHAQQLSDLAKQLEKAVNDSSGSDDVRNALAAIDAYKSIVDAINAAKKAAVEAKEAADKASKDVNNKDLVKKAKDLKDKAAKLVKMASDAEKNLTLAASDLADQKKRLEDANKKKTSLENDLQRAKEGLKDIQRDDIAGMIDEAKKAAATANDTATDALGRLDDIKKEVEKINVSPGGTNLDSVLNDVDKSVKKLNSTIPSLLDKINQIEELSSQAGPITNVSENIKRIKELIEQARDAANRVVIPMSFQGDSHVELRPPKNIEDLKAYTSLTLLLQRPPPRGDAGRRRRQLADGNLFVMYLGKKDASSDYIGMALKNNVLHTVYKLNGVENVIESEEITESESNPATFDQVDLQRIYQDVQVNLTKAVTSNKASPPITGENLGKNTKNLLDVDQNNLVFYVGGYPSSFTPPSHLNFPKYKGCIELRSFNERNVSLYNFQKAENLGETPCSRYVPSPSAHFFEGTGFGRVDLGQKGSGNIHLQHVITTNLENGLLIFLGNEDSYYGVSLEKGYYVLHGHVDGEDLKPLKSDIKVTPMKEEDFKILFYKTAGIKVIYKGKPVLSANYVPQDFKEYYIGGVPQAQREKFNIQAQPLKGCINLVKVNSGFGSFVEKVGISKGCPTSFLVARKVELSKGSSLERELSTFSLTGDVTLSLGFRTTEADGLLLTKSEQGKGLELSMTSGYVVLKIADSIFKSKKQYHDGNWHYVTAKKQGTSLGMLIDDTDAGEKQPGTPDFSSDFGAKVILGKDNFNGCISNLYTRRPESLYYAEDLSEFSRTGEVLLDTCSAQRPPEEMLASRNHNISRKDHSKKMDDRGSGCSLPAQLKHGNYFGGVSSGLTYEVSERDLQNKPHFSVDVRTTSADGLLFYVSSEGDGHLALYMSRGRIRFSVRRKVEIFNRERYNDGKWHTVVFSLEKRKFRLLVDGIRAQDGQLTPEQSSDMKLISPLYLGSAPTSLHQELKWKNLPKESVVGCVRNFKMNGVTVGEPTTKHGVGPCFDGQTESGAYFSGKGGYVIAAESFEVSENFELVFEVRPRNLTGVLLHVGNHHHFSLYMRGGEVVAQVNGGAGMFSVSVWPKQSLCDGVFHRIAVIKQKHVVEMHVDTDGNYTIGSASPTTTMTKDPLYVGGIPGTFKAVALPIRTSFTGCMQNMRINGTLVSFEKLPKVFGSVNLRACPMG</sequence>
<dbReference type="GO" id="GO:0007155">
    <property type="term" value="P:cell adhesion"/>
    <property type="evidence" value="ECO:0007669"/>
    <property type="project" value="UniProtKB-KW"/>
</dbReference>
<dbReference type="Pfam" id="PF02210">
    <property type="entry name" value="Laminin_G_2"/>
    <property type="match status" value="4"/>
</dbReference>
<comment type="caution">
    <text evidence="11">Lacks conserved residue(s) required for the propagation of feature annotation.</text>
</comment>
<reference evidence="17 18" key="1">
    <citation type="submission" date="2024-09" db="EMBL/GenBank/DDBJ databases">
        <title>A chromosome-level genome assembly of Gray's grenadier anchovy, Coilia grayii.</title>
        <authorList>
            <person name="Fu Z."/>
        </authorList>
    </citation>
    <scope>NUCLEOTIDE SEQUENCE [LARGE SCALE GENOMIC DNA]</scope>
    <source>
        <strain evidence="17">G4</strain>
        <tissue evidence="17">Muscle</tissue>
    </source>
</reference>
<evidence type="ECO:0000256" key="6">
    <source>
        <dbReference type="ARBA" id="ARBA00022869"/>
    </source>
</evidence>
<dbReference type="EMBL" id="JBHFQA010000006">
    <property type="protein sequence ID" value="KAL2097308.1"/>
    <property type="molecule type" value="Genomic_DNA"/>
</dbReference>
<evidence type="ECO:0000256" key="3">
    <source>
        <dbReference type="ARBA" id="ARBA00022530"/>
    </source>
</evidence>
<keyword evidence="4 14" id="KW-0732">Signal</keyword>
<dbReference type="Pfam" id="PF06008">
    <property type="entry name" value="Laminin_I"/>
    <property type="match status" value="1"/>
</dbReference>
<comment type="caution">
    <text evidence="17">The sequence shown here is derived from an EMBL/GenBank/DDBJ whole genome shotgun (WGS) entry which is preliminary data.</text>
</comment>
<dbReference type="GO" id="GO:0005576">
    <property type="term" value="C:extracellular region"/>
    <property type="evidence" value="ECO:0007669"/>
    <property type="project" value="UniProtKB-ARBA"/>
</dbReference>
<keyword evidence="12" id="KW-0175">Coiled coil</keyword>
<keyword evidence="18" id="KW-1185">Reference proteome</keyword>
<keyword evidence="2" id="KW-0964">Secreted</keyword>
<evidence type="ECO:0000259" key="15">
    <source>
        <dbReference type="PROSITE" id="PS50025"/>
    </source>
</evidence>
<evidence type="ECO:0000313" key="17">
    <source>
        <dbReference type="EMBL" id="KAL2097308.1"/>
    </source>
</evidence>
<dbReference type="Pfam" id="PF00053">
    <property type="entry name" value="EGF_laminin"/>
    <property type="match status" value="1"/>
</dbReference>
<dbReference type="InterPro" id="IPR050372">
    <property type="entry name" value="Neurexin-related_CASP"/>
</dbReference>
<dbReference type="SMART" id="SM00180">
    <property type="entry name" value="EGF_Lam"/>
    <property type="match status" value="2"/>
</dbReference>
<evidence type="ECO:0000256" key="5">
    <source>
        <dbReference type="ARBA" id="ARBA00022737"/>
    </source>
</evidence>
<feature type="domain" description="Laminin EGF-like" evidence="16">
    <location>
        <begin position="158"/>
        <end position="204"/>
    </location>
</feature>
<feature type="chain" id="PRO_5044747753" evidence="14">
    <location>
        <begin position="26"/>
        <end position="1793"/>
    </location>
</feature>
<evidence type="ECO:0000256" key="13">
    <source>
        <dbReference type="SAM" id="MobiDB-lite"/>
    </source>
</evidence>
<keyword evidence="7" id="KW-0130">Cell adhesion</keyword>
<evidence type="ECO:0000256" key="11">
    <source>
        <dbReference type="PROSITE-ProRule" id="PRU00460"/>
    </source>
</evidence>
<comment type="subcellular location">
    <subcellularLocation>
        <location evidence="1">Secreted</location>
        <location evidence="1">Extracellular space</location>
        <location evidence="1">Extracellular matrix</location>
        <location evidence="1">Basement membrane</location>
    </subcellularLocation>
</comment>
<dbReference type="SMART" id="SM00282">
    <property type="entry name" value="LamG"/>
    <property type="match status" value="5"/>
</dbReference>
<feature type="disulfide bond" evidence="11">
    <location>
        <begin position="177"/>
        <end position="186"/>
    </location>
</feature>
<feature type="domain" description="Laminin EGF-like" evidence="16">
    <location>
        <begin position="205"/>
        <end position="260"/>
    </location>
</feature>
<proteinExistence type="predicted"/>
<evidence type="ECO:0000259" key="16">
    <source>
        <dbReference type="PROSITE" id="PS50027"/>
    </source>
</evidence>
<feature type="region of interest" description="Disordered" evidence="13">
    <location>
        <begin position="67"/>
        <end position="118"/>
    </location>
</feature>
<feature type="domain" description="Laminin G" evidence="15">
    <location>
        <begin position="1243"/>
        <end position="1402"/>
    </location>
</feature>
<feature type="compositionally biased region" description="Polar residues" evidence="13">
    <location>
        <begin position="67"/>
        <end position="84"/>
    </location>
</feature>
<feature type="domain" description="Laminin G" evidence="15">
    <location>
        <begin position="1443"/>
        <end position="1612"/>
    </location>
</feature>
<keyword evidence="9" id="KW-0325">Glycoprotein</keyword>
<dbReference type="Gene3D" id="2.10.25.10">
    <property type="entry name" value="Laminin"/>
    <property type="match status" value="2"/>
</dbReference>
<evidence type="ECO:0000256" key="14">
    <source>
        <dbReference type="SAM" id="SignalP"/>
    </source>
</evidence>
<dbReference type="GO" id="GO:0005604">
    <property type="term" value="C:basement membrane"/>
    <property type="evidence" value="ECO:0007669"/>
    <property type="project" value="UniProtKB-SubCell"/>
</dbReference>
<dbReference type="Pfam" id="PF24973">
    <property type="entry name" value="EGF_LMN_ATRN"/>
    <property type="match status" value="1"/>
</dbReference>
<dbReference type="CDD" id="cd00055">
    <property type="entry name" value="EGF_Lam"/>
    <property type="match status" value="2"/>
</dbReference>
<keyword evidence="3" id="KW-0272">Extracellular matrix</keyword>
<feature type="coiled-coil region" evidence="12">
    <location>
        <begin position="659"/>
        <end position="751"/>
    </location>
</feature>
<dbReference type="PROSITE" id="PS50025">
    <property type="entry name" value="LAM_G_DOMAIN"/>
    <property type="match status" value="3"/>
</dbReference>
<feature type="domain" description="Laminin G" evidence="15">
    <location>
        <begin position="1619"/>
        <end position="1790"/>
    </location>
</feature>
<feature type="compositionally biased region" description="Polar residues" evidence="13">
    <location>
        <begin position="103"/>
        <end position="118"/>
    </location>
</feature>
<organism evidence="17 18">
    <name type="scientific">Coilia grayii</name>
    <name type="common">Gray's grenadier anchovy</name>
    <dbReference type="NCBI Taxonomy" id="363190"/>
    <lineage>
        <taxon>Eukaryota</taxon>
        <taxon>Metazoa</taxon>
        <taxon>Chordata</taxon>
        <taxon>Craniata</taxon>
        <taxon>Vertebrata</taxon>
        <taxon>Euteleostomi</taxon>
        <taxon>Actinopterygii</taxon>
        <taxon>Neopterygii</taxon>
        <taxon>Teleostei</taxon>
        <taxon>Clupei</taxon>
        <taxon>Clupeiformes</taxon>
        <taxon>Clupeoidei</taxon>
        <taxon>Engraulidae</taxon>
        <taxon>Coilinae</taxon>
        <taxon>Coilia</taxon>
    </lineage>
</organism>
<dbReference type="InterPro" id="IPR056863">
    <property type="entry name" value="LMN_ATRN_NET-like_EGF"/>
</dbReference>
<dbReference type="PANTHER" id="PTHR15036:SF47">
    <property type="entry name" value="LAMININ SUBUNIT ALPHA-4"/>
    <property type="match status" value="1"/>
</dbReference>
<keyword evidence="5" id="KW-0677">Repeat</keyword>
<dbReference type="Pfam" id="PF06009">
    <property type="entry name" value="Laminin_II"/>
    <property type="match status" value="1"/>
</dbReference>
<gene>
    <name evidence="17" type="ORF">ACEWY4_006515</name>
</gene>
<evidence type="ECO:0000256" key="8">
    <source>
        <dbReference type="ARBA" id="ARBA00023157"/>
    </source>
</evidence>
<feature type="signal peptide" evidence="14">
    <location>
        <begin position="1"/>
        <end position="25"/>
    </location>
</feature>
<dbReference type="FunFam" id="2.10.25.10:FF:000188">
    <property type="entry name" value="Laminin subunit gamma 2"/>
    <property type="match status" value="1"/>
</dbReference>
<dbReference type="InterPro" id="IPR010307">
    <property type="entry name" value="Laminin_dom_II"/>
</dbReference>
<evidence type="ECO:0000313" key="18">
    <source>
        <dbReference type="Proteomes" id="UP001591681"/>
    </source>
</evidence>
<dbReference type="Proteomes" id="UP001591681">
    <property type="component" value="Unassembled WGS sequence"/>
</dbReference>
<dbReference type="InterPro" id="IPR001791">
    <property type="entry name" value="Laminin_G"/>
</dbReference>
<dbReference type="PANTHER" id="PTHR15036">
    <property type="entry name" value="PIKACHURIN-LIKE PROTEIN"/>
    <property type="match status" value="1"/>
</dbReference>
<dbReference type="Gene3D" id="2.60.120.200">
    <property type="match status" value="5"/>
</dbReference>
<keyword evidence="6" id="KW-0084">Basement membrane</keyword>
<dbReference type="SUPFAM" id="SSF49899">
    <property type="entry name" value="Concanavalin A-like lectins/glucanases"/>
    <property type="match status" value="5"/>
</dbReference>
<dbReference type="FunFam" id="2.60.120.200:FF:000150">
    <property type="entry name" value="Laminin subunit alpha 5"/>
    <property type="match status" value="1"/>
</dbReference>
<evidence type="ECO:0000256" key="4">
    <source>
        <dbReference type="ARBA" id="ARBA00022729"/>
    </source>
</evidence>
<feature type="region of interest" description="Disordered" evidence="13">
    <location>
        <begin position="360"/>
        <end position="400"/>
    </location>
</feature>
<dbReference type="CDD" id="cd00110">
    <property type="entry name" value="LamG"/>
    <property type="match status" value="4"/>
</dbReference>
<feature type="disulfide bond" evidence="11">
    <location>
        <begin position="231"/>
        <end position="240"/>
    </location>
</feature>
<dbReference type="PROSITE" id="PS01248">
    <property type="entry name" value="EGF_LAM_1"/>
    <property type="match status" value="1"/>
</dbReference>
<evidence type="ECO:0000256" key="1">
    <source>
        <dbReference type="ARBA" id="ARBA00004302"/>
    </source>
</evidence>
<dbReference type="PROSITE" id="PS50027">
    <property type="entry name" value="EGF_LAM_2"/>
    <property type="match status" value="2"/>
</dbReference>
<keyword evidence="10 11" id="KW-0424">Laminin EGF-like domain</keyword>
<keyword evidence="8 11" id="KW-1015">Disulfide bond</keyword>